<dbReference type="PANTHER" id="PTHR46060:SF1">
    <property type="entry name" value="MARINER MOS1 TRANSPOSASE-LIKE PROTEIN"/>
    <property type="match status" value="1"/>
</dbReference>
<keyword evidence="2" id="KW-1185">Reference proteome</keyword>
<dbReference type="InterPro" id="IPR036397">
    <property type="entry name" value="RNaseH_sf"/>
</dbReference>
<dbReference type="PANTHER" id="PTHR46060">
    <property type="entry name" value="MARINER MOS1 TRANSPOSASE-LIKE PROTEIN"/>
    <property type="match status" value="1"/>
</dbReference>
<reference evidence="1" key="1">
    <citation type="submission" date="2020-07" db="EMBL/GenBank/DDBJ databases">
        <title>Multicomponent nature underlies the extraordinary mechanical properties of spider dragline silk.</title>
        <authorList>
            <person name="Kono N."/>
            <person name="Nakamura H."/>
            <person name="Mori M."/>
            <person name="Yoshida Y."/>
            <person name="Ohtoshi R."/>
            <person name="Malay A.D."/>
            <person name="Moran D.A.P."/>
            <person name="Tomita M."/>
            <person name="Numata K."/>
            <person name="Arakawa K."/>
        </authorList>
    </citation>
    <scope>NUCLEOTIDE SEQUENCE</scope>
</reference>
<dbReference type="AlphaFoldDB" id="A0A8X6L1L7"/>
<accession>A0A8X6L1L7</accession>
<dbReference type="InterPro" id="IPR052709">
    <property type="entry name" value="Transposase-MT_Hybrid"/>
</dbReference>
<gene>
    <name evidence="1" type="primary">NCL1_45791</name>
    <name evidence="1" type="ORF">TNCT_654731</name>
</gene>
<evidence type="ECO:0000313" key="2">
    <source>
        <dbReference type="Proteomes" id="UP000887116"/>
    </source>
</evidence>
<evidence type="ECO:0000313" key="1">
    <source>
        <dbReference type="EMBL" id="GFQ94400.1"/>
    </source>
</evidence>
<organism evidence="1 2">
    <name type="scientific">Trichonephila clavata</name>
    <name type="common">Joro spider</name>
    <name type="synonym">Nephila clavata</name>
    <dbReference type="NCBI Taxonomy" id="2740835"/>
    <lineage>
        <taxon>Eukaryota</taxon>
        <taxon>Metazoa</taxon>
        <taxon>Ecdysozoa</taxon>
        <taxon>Arthropoda</taxon>
        <taxon>Chelicerata</taxon>
        <taxon>Arachnida</taxon>
        <taxon>Araneae</taxon>
        <taxon>Araneomorphae</taxon>
        <taxon>Entelegynae</taxon>
        <taxon>Araneoidea</taxon>
        <taxon>Nephilidae</taxon>
        <taxon>Trichonephila</taxon>
    </lineage>
</organism>
<protein>
    <submittedName>
        <fullName evidence="1">Histone-lysine N-methyltransferase SETMAR</fullName>
    </submittedName>
</protein>
<dbReference type="Gene3D" id="3.30.420.10">
    <property type="entry name" value="Ribonuclease H-like superfamily/Ribonuclease H"/>
    <property type="match status" value="1"/>
</dbReference>
<dbReference type="Proteomes" id="UP000887116">
    <property type="component" value="Unassembled WGS sequence"/>
</dbReference>
<dbReference type="OrthoDB" id="6431202at2759"/>
<comment type="caution">
    <text evidence="1">The sequence shown here is derived from an EMBL/GenBank/DDBJ whole genome shotgun (WGS) entry which is preliminary data.</text>
</comment>
<dbReference type="EMBL" id="BMAO01004406">
    <property type="protein sequence ID" value="GFQ94400.1"/>
    <property type="molecule type" value="Genomic_DNA"/>
</dbReference>
<dbReference type="GO" id="GO:0003676">
    <property type="term" value="F:nucleic acid binding"/>
    <property type="evidence" value="ECO:0007669"/>
    <property type="project" value="InterPro"/>
</dbReference>
<sequence length="153" mass="18006">MVIVTYDFRSVIVCYCVPHFIAMTSEYYRVRQVRRGVRDKHPDLVDSTIILHDNARPHKSERVRQILRRWGWEQLEPTAFSPHISPCVFHLIPKIKEPIRGRWFATREDIANAVRLLVTRFTYCGVNAEADGIQRFPHCWQRVGFGFITEPTP</sequence>
<name>A0A8X6L1L7_TRICU</name>
<proteinExistence type="predicted"/>